<evidence type="ECO:0000256" key="2">
    <source>
        <dbReference type="ARBA" id="ARBA00023125"/>
    </source>
</evidence>
<dbReference type="CDD" id="cd06170">
    <property type="entry name" value="LuxR_C_like"/>
    <property type="match status" value="1"/>
</dbReference>
<name>A0ABX8EBS5_9ACTN</name>
<proteinExistence type="predicted"/>
<dbReference type="Pfam" id="PF00196">
    <property type="entry name" value="GerE"/>
    <property type="match status" value="1"/>
</dbReference>
<dbReference type="Gene3D" id="3.30.450.40">
    <property type="match status" value="1"/>
</dbReference>
<organism evidence="5 6">
    <name type="scientific">Nocardioides aquaticus</name>
    <dbReference type="NCBI Taxonomy" id="160826"/>
    <lineage>
        <taxon>Bacteria</taxon>
        <taxon>Bacillati</taxon>
        <taxon>Actinomycetota</taxon>
        <taxon>Actinomycetes</taxon>
        <taxon>Propionibacteriales</taxon>
        <taxon>Nocardioidaceae</taxon>
        <taxon>Nocardioides</taxon>
    </lineage>
</organism>
<dbReference type="Gene3D" id="1.10.10.10">
    <property type="entry name" value="Winged helix-like DNA-binding domain superfamily/Winged helix DNA-binding domain"/>
    <property type="match status" value="1"/>
</dbReference>
<gene>
    <name evidence="5" type="primary">ramA_1</name>
    <name evidence="5" type="ORF">ENKNEFLB_00231</name>
</gene>
<dbReference type="SUPFAM" id="SSF46894">
    <property type="entry name" value="C-terminal effector domain of the bipartite response regulators"/>
    <property type="match status" value="1"/>
</dbReference>
<dbReference type="InterPro" id="IPR000792">
    <property type="entry name" value="Tscrpt_reg_LuxR_C"/>
</dbReference>
<dbReference type="RefSeq" id="WP_214057531.1">
    <property type="nucleotide sequence ID" value="NZ_BAAAHS010000040.1"/>
</dbReference>
<evidence type="ECO:0000313" key="6">
    <source>
        <dbReference type="Proteomes" id="UP000679307"/>
    </source>
</evidence>
<keyword evidence="6" id="KW-1185">Reference proteome</keyword>
<keyword evidence="2" id="KW-0238">DNA-binding</keyword>
<dbReference type="PANTHER" id="PTHR44688">
    <property type="entry name" value="DNA-BINDING TRANSCRIPTIONAL ACTIVATOR DEVR_DOSR"/>
    <property type="match status" value="1"/>
</dbReference>
<accession>A0ABX8EBS5</accession>
<dbReference type="EMBL" id="CP075371">
    <property type="protein sequence ID" value="QVT77862.1"/>
    <property type="molecule type" value="Genomic_DNA"/>
</dbReference>
<dbReference type="Proteomes" id="UP000679307">
    <property type="component" value="Chromosome"/>
</dbReference>
<dbReference type="SMART" id="SM00421">
    <property type="entry name" value="HTH_LUXR"/>
    <property type="match status" value="1"/>
</dbReference>
<evidence type="ECO:0000256" key="3">
    <source>
        <dbReference type="ARBA" id="ARBA00023163"/>
    </source>
</evidence>
<feature type="domain" description="HTH luxR-type" evidence="4">
    <location>
        <begin position="216"/>
        <end position="281"/>
    </location>
</feature>
<reference evidence="5 6" key="1">
    <citation type="submission" date="2021-05" db="EMBL/GenBank/DDBJ databases">
        <title>Complete genome of Nocardioides aquaticus KCTC 9944T isolated from meromictic and hypersaline Ekho Lake, Antarctica.</title>
        <authorList>
            <person name="Hwang K."/>
            <person name="Kim K.M."/>
            <person name="Choe H."/>
        </authorList>
    </citation>
    <scope>NUCLEOTIDE SEQUENCE [LARGE SCALE GENOMIC DNA]</scope>
    <source>
        <strain evidence="5 6">KCTC 9944</strain>
    </source>
</reference>
<dbReference type="InterPro" id="IPR016032">
    <property type="entry name" value="Sig_transdc_resp-reg_C-effctor"/>
</dbReference>
<dbReference type="InterPro" id="IPR036388">
    <property type="entry name" value="WH-like_DNA-bd_sf"/>
</dbReference>
<dbReference type="InterPro" id="IPR029016">
    <property type="entry name" value="GAF-like_dom_sf"/>
</dbReference>
<sequence>MPTSTEMVLSRLSPALPAWRSTSGMDLAFGSVVDDRSGSLQILCTLGTRTRALDHLEITPGTGLGGKALALSRPTSVGNYENARGITHHYDHAVRSEAIVTTAAVPIIVTGRARAVVYLGSTTELPLGDRWFDSLDPLRRRLQHEILVEDEVRARLEALEAAQASLRPDPSAAELASVARELGEVAARLGTSAISAQLDRIRQRLDGGAAVDHGVTLPDGSSLTRRELQVLVEAARGLSNRQIAANLGLLPNTVKSYFQDLLRKLDCANRVQAIDLARRSGWID</sequence>
<evidence type="ECO:0000313" key="5">
    <source>
        <dbReference type="EMBL" id="QVT77862.1"/>
    </source>
</evidence>
<protein>
    <submittedName>
        <fullName evidence="5">HTH-type transcriptional activator RamA</fullName>
    </submittedName>
</protein>
<evidence type="ECO:0000259" key="4">
    <source>
        <dbReference type="PROSITE" id="PS50043"/>
    </source>
</evidence>
<dbReference type="PRINTS" id="PR00038">
    <property type="entry name" value="HTHLUXR"/>
</dbReference>
<dbReference type="PANTHER" id="PTHR44688:SF16">
    <property type="entry name" value="DNA-BINDING TRANSCRIPTIONAL ACTIVATOR DEVR_DOSR"/>
    <property type="match status" value="1"/>
</dbReference>
<dbReference type="PROSITE" id="PS50043">
    <property type="entry name" value="HTH_LUXR_2"/>
    <property type="match status" value="1"/>
</dbReference>
<dbReference type="SUPFAM" id="SSF55781">
    <property type="entry name" value="GAF domain-like"/>
    <property type="match status" value="1"/>
</dbReference>
<keyword evidence="1" id="KW-0805">Transcription regulation</keyword>
<keyword evidence="3" id="KW-0804">Transcription</keyword>
<evidence type="ECO:0000256" key="1">
    <source>
        <dbReference type="ARBA" id="ARBA00023015"/>
    </source>
</evidence>